<evidence type="ECO:0000313" key="2">
    <source>
        <dbReference type="EMBL" id="KAK5953016.1"/>
    </source>
</evidence>
<dbReference type="Proteomes" id="UP001316803">
    <property type="component" value="Unassembled WGS sequence"/>
</dbReference>
<name>A0AAN8I7B6_9EURO</name>
<accession>A0AAN8I7B6</accession>
<dbReference type="AlphaFoldDB" id="A0AAN8I7B6"/>
<keyword evidence="1" id="KW-0175">Coiled coil</keyword>
<evidence type="ECO:0000313" key="3">
    <source>
        <dbReference type="Proteomes" id="UP001316803"/>
    </source>
</evidence>
<sequence length="110" mass="12031">MLTNLANDISFIQASIVQIRDNIKKQNSDALDVLNDVAHDSGYKDIDELIDVAKQIMTDEQRAAIDALEKRAKDTSENLDMAYKVIGAITAIGVITRGASKSSIRLVVRA</sequence>
<protein>
    <submittedName>
        <fullName evidence="2">Uncharacterized protein</fullName>
    </submittedName>
</protein>
<proteinExistence type="predicted"/>
<keyword evidence="3" id="KW-1185">Reference proteome</keyword>
<gene>
    <name evidence="2" type="ORF">OHC33_006138</name>
</gene>
<comment type="caution">
    <text evidence="2">The sequence shown here is derived from an EMBL/GenBank/DDBJ whole genome shotgun (WGS) entry which is preliminary data.</text>
</comment>
<feature type="coiled-coil region" evidence="1">
    <location>
        <begin position="58"/>
        <end position="85"/>
    </location>
</feature>
<organism evidence="2 3">
    <name type="scientific">Knufia fluminis</name>
    <dbReference type="NCBI Taxonomy" id="191047"/>
    <lineage>
        <taxon>Eukaryota</taxon>
        <taxon>Fungi</taxon>
        <taxon>Dikarya</taxon>
        <taxon>Ascomycota</taxon>
        <taxon>Pezizomycotina</taxon>
        <taxon>Eurotiomycetes</taxon>
        <taxon>Chaetothyriomycetidae</taxon>
        <taxon>Chaetothyriales</taxon>
        <taxon>Trichomeriaceae</taxon>
        <taxon>Knufia</taxon>
    </lineage>
</organism>
<reference evidence="2 3" key="1">
    <citation type="submission" date="2022-12" db="EMBL/GenBank/DDBJ databases">
        <title>Genomic features and morphological characterization of a novel Knufia sp. strain isolated from spacecraft assembly facility.</title>
        <authorList>
            <person name="Teixeira M."/>
            <person name="Chander A.M."/>
            <person name="Stajich J.E."/>
            <person name="Venkateswaran K."/>
        </authorList>
    </citation>
    <scope>NUCLEOTIDE SEQUENCE [LARGE SCALE GENOMIC DNA]</scope>
    <source>
        <strain evidence="2 3">FJI-L2-BK-P2</strain>
    </source>
</reference>
<dbReference type="EMBL" id="JAKLMC020000013">
    <property type="protein sequence ID" value="KAK5953016.1"/>
    <property type="molecule type" value="Genomic_DNA"/>
</dbReference>
<evidence type="ECO:0000256" key="1">
    <source>
        <dbReference type="SAM" id="Coils"/>
    </source>
</evidence>